<dbReference type="EC" id="5.2.1.8" evidence="5"/>
<dbReference type="OrthoDB" id="447290at2759"/>
<dbReference type="GO" id="GO:0003723">
    <property type="term" value="F:RNA binding"/>
    <property type="evidence" value="ECO:0007669"/>
    <property type="project" value="InterPro"/>
</dbReference>
<dbReference type="AlphaFoldDB" id="G0R498"/>
<protein>
    <submittedName>
        <fullName evidence="5">Pseudouridine synthase, putative</fullName>
        <ecNumber evidence="5">5.2.1.8</ecNumber>
    </submittedName>
</protein>
<dbReference type="GO" id="GO:0009982">
    <property type="term" value="F:pseudouridine synthase activity"/>
    <property type="evidence" value="ECO:0007669"/>
    <property type="project" value="InterPro"/>
</dbReference>
<organism evidence="5 6">
    <name type="scientific">Ichthyophthirius multifiliis</name>
    <name type="common">White spot disease agent</name>
    <name type="synonym">Ich</name>
    <dbReference type="NCBI Taxonomy" id="5932"/>
    <lineage>
        <taxon>Eukaryota</taxon>
        <taxon>Sar</taxon>
        <taxon>Alveolata</taxon>
        <taxon>Ciliophora</taxon>
        <taxon>Intramacronucleata</taxon>
        <taxon>Oligohymenophorea</taxon>
        <taxon>Hymenostomatida</taxon>
        <taxon>Ophryoglenina</taxon>
        <taxon>Ichthyophthirius</taxon>
    </lineage>
</organism>
<dbReference type="GO" id="GO:0003755">
    <property type="term" value="F:peptidyl-prolyl cis-trans isomerase activity"/>
    <property type="evidence" value="ECO:0007669"/>
    <property type="project" value="UniProtKB-EC"/>
</dbReference>
<dbReference type="InterPro" id="IPR042214">
    <property type="entry name" value="TruD_catalytic"/>
</dbReference>
<dbReference type="PIRSF" id="PIRSF037016">
    <property type="entry name" value="Pseudouridin_synth_euk_prd"/>
    <property type="match status" value="1"/>
</dbReference>
<dbReference type="FunCoup" id="G0R498">
    <property type="interactions" value="80"/>
</dbReference>
<accession>G0R498</accession>
<dbReference type="InterPro" id="IPR020119">
    <property type="entry name" value="PsdUridine_synth_TruD_CS"/>
</dbReference>
<keyword evidence="6" id="KW-1185">Reference proteome</keyword>
<name>G0R498_ICHMU</name>
<dbReference type="GeneID" id="14903780"/>
<evidence type="ECO:0000313" key="5">
    <source>
        <dbReference type="EMBL" id="EGR27709.1"/>
    </source>
</evidence>
<dbReference type="RefSeq" id="XP_004025161.1">
    <property type="nucleotide sequence ID" value="XM_004025112.1"/>
</dbReference>
<evidence type="ECO:0000256" key="1">
    <source>
        <dbReference type="ARBA" id="ARBA00007953"/>
    </source>
</evidence>
<dbReference type="STRING" id="857967.G0R498"/>
<dbReference type="PROSITE" id="PS50984">
    <property type="entry name" value="TRUD"/>
    <property type="match status" value="1"/>
</dbReference>
<evidence type="ECO:0000313" key="6">
    <source>
        <dbReference type="Proteomes" id="UP000008983"/>
    </source>
</evidence>
<dbReference type="Pfam" id="PF01142">
    <property type="entry name" value="TruD"/>
    <property type="match status" value="1"/>
</dbReference>
<dbReference type="GO" id="GO:0001522">
    <property type="term" value="P:pseudouridine synthesis"/>
    <property type="evidence" value="ECO:0007669"/>
    <property type="project" value="InterPro"/>
</dbReference>
<dbReference type="PANTHER" id="PTHR13326">
    <property type="entry name" value="TRNA PSEUDOURIDINE SYNTHASE D"/>
    <property type="match status" value="1"/>
</dbReference>
<feature type="domain" description="TRUD" evidence="4">
    <location>
        <begin position="315"/>
        <end position="566"/>
    </location>
</feature>
<proteinExistence type="inferred from homology"/>
<dbReference type="Gene3D" id="3.30.2350.20">
    <property type="entry name" value="TruD, catalytic domain"/>
    <property type="match status" value="2"/>
</dbReference>
<evidence type="ECO:0000256" key="2">
    <source>
        <dbReference type="ARBA" id="ARBA00022694"/>
    </source>
</evidence>
<keyword evidence="3 5" id="KW-0413">Isomerase</keyword>
<reference evidence="5 6" key="1">
    <citation type="submission" date="2011-07" db="EMBL/GenBank/DDBJ databases">
        <authorList>
            <person name="Coyne R."/>
            <person name="Brami D."/>
            <person name="Johnson J."/>
            <person name="Hostetler J."/>
            <person name="Hannick L."/>
            <person name="Clark T."/>
            <person name="Cassidy-Hanley D."/>
            <person name="Inman J."/>
        </authorList>
    </citation>
    <scope>NUCLEOTIDE SEQUENCE [LARGE SCALE GENOMIC DNA]</scope>
    <source>
        <strain evidence="5 6">G5</strain>
    </source>
</reference>
<dbReference type="SUPFAM" id="SSF55120">
    <property type="entry name" value="Pseudouridine synthase"/>
    <property type="match status" value="1"/>
</dbReference>
<dbReference type="EMBL" id="GL984330">
    <property type="protein sequence ID" value="EGR27709.1"/>
    <property type="molecule type" value="Genomic_DNA"/>
</dbReference>
<dbReference type="InterPro" id="IPR011760">
    <property type="entry name" value="PsdUridine_synth_TruD_insert"/>
</dbReference>
<dbReference type="OMA" id="WINYFGH"/>
<dbReference type="NCBIfam" id="TIGR00094">
    <property type="entry name" value="tRNA_TruD_broad"/>
    <property type="match status" value="1"/>
</dbReference>
<dbReference type="InParanoid" id="G0R498"/>
<dbReference type="InterPro" id="IPR020103">
    <property type="entry name" value="PsdUridine_synth_cat_dom_sf"/>
</dbReference>
<dbReference type="Proteomes" id="UP000008983">
    <property type="component" value="Unassembled WGS sequence"/>
</dbReference>
<dbReference type="InterPro" id="IPR001656">
    <property type="entry name" value="PsdUridine_synth_TruD"/>
</dbReference>
<dbReference type="CDD" id="cd02576">
    <property type="entry name" value="PseudoU_synth_ScPUS7"/>
    <property type="match status" value="1"/>
</dbReference>
<dbReference type="GO" id="GO:0005634">
    <property type="term" value="C:nucleus"/>
    <property type="evidence" value="ECO:0007669"/>
    <property type="project" value="TreeGrafter"/>
</dbReference>
<gene>
    <name evidence="5" type="ORF">IMG5_190650</name>
</gene>
<sequence length="644" mass="75999">MDNQEFQSIQKERQSLQERDVGITAFLNEGNVIKGITKSRISDFIVNEVTPQKEILYPQETQTQVQDEGQQQQQIKQQVQKELIQKKKEVIQKEELSKDQIQKMNDLLTPEIGEKLQKALSDIYNGLNPNQSEFEFNVNCPQEKEKRLEIHQFVRENLPNFDSETQDQVIRIFYTKNKSKRFQRNNNDNNNNNRKKIIFQATLFKTGQDTFNAIQNICRFLKVSTRNIGSAGLKDKRGITTQAISISMHNTNEEQFKSRIKNAKWYNMKLQNIKEVIKPIKMGDLYGNQFSVAIRLIDFKEEDVHINIQNLIKYGFINYFGMQRFGNNPDSQTHVIGKLLLQKQWEQAFELIVGQNVQNDNQVNEYKRKFLEDKTKVKEALKNISFKYKIERTVIQGYEKCGMNGNYMQAICQLNRSTRALYCHAYQSYLWNQLASIRIEKYGKKIILGDIVAKRKEFFTNSINQEKNQDDQQQREDEEQIIEDDYFEYQGINDFNICIVDQNNIDQFSINDIVIPIFGAKINFPIEQFNLKNELQQILDDLTLKNFEQINQEFFVEGGYRYLIQQTENFEYTLNKFNVKTEDILTPFYNHKQDLNDENGKYTALCMRFILQKGSYATMLIREATKLTSDFQTQIKLNQEFEKI</sequence>
<dbReference type="PANTHER" id="PTHR13326:SF21">
    <property type="entry name" value="PSEUDOURIDYLATE SYNTHASE PUS7L"/>
    <property type="match status" value="1"/>
</dbReference>
<dbReference type="PROSITE" id="PS01268">
    <property type="entry name" value="UPF0024"/>
    <property type="match status" value="1"/>
</dbReference>
<keyword evidence="2" id="KW-0819">tRNA processing</keyword>
<evidence type="ECO:0000256" key="3">
    <source>
        <dbReference type="ARBA" id="ARBA00023235"/>
    </source>
</evidence>
<dbReference type="GO" id="GO:0008033">
    <property type="term" value="P:tRNA processing"/>
    <property type="evidence" value="ECO:0007669"/>
    <property type="project" value="UniProtKB-KW"/>
</dbReference>
<evidence type="ECO:0000259" key="4">
    <source>
        <dbReference type="PROSITE" id="PS50984"/>
    </source>
</evidence>
<dbReference type="eggNOG" id="KOG2339">
    <property type="taxonomic scope" value="Eukaryota"/>
</dbReference>
<comment type="similarity">
    <text evidence="1">Belongs to the pseudouridine synthase TruD family.</text>
</comment>